<proteinExistence type="predicted"/>
<evidence type="ECO:0000313" key="2">
    <source>
        <dbReference type="Proteomes" id="UP000461162"/>
    </source>
</evidence>
<accession>A0A7K1KMB0</accession>
<evidence type="ECO:0000313" key="1">
    <source>
        <dbReference type="EMBL" id="MUM77147.1"/>
    </source>
</evidence>
<reference evidence="1 2" key="1">
    <citation type="submission" date="2019-11" db="EMBL/GenBank/DDBJ databases">
        <title>Pseudodesulfovibrio alkaliphilus, sp. nov., an alkaliphilic sulfate-reducing bacteria from mud volcano of Taman peninsula, Russia.</title>
        <authorList>
            <person name="Frolova A."/>
            <person name="Merkel A.Y."/>
            <person name="Slobodkin A.I."/>
        </authorList>
    </citation>
    <scope>NUCLEOTIDE SEQUENCE [LARGE SCALE GENOMIC DNA]</scope>
    <source>
        <strain evidence="1 2">F-1</strain>
    </source>
</reference>
<protein>
    <submittedName>
        <fullName evidence="1">Uncharacterized protein</fullName>
    </submittedName>
</protein>
<dbReference type="RefSeq" id="WP_155933006.1">
    <property type="nucleotide sequence ID" value="NZ_WODC01000003.1"/>
</dbReference>
<keyword evidence="2" id="KW-1185">Reference proteome</keyword>
<name>A0A7K1KMB0_9BACT</name>
<gene>
    <name evidence="1" type="ORF">GKC30_05830</name>
</gene>
<comment type="caution">
    <text evidence="1">The sequence shown here is derived from an EMBL/GenBank/DDBJ whole genome shotgun (WGS) entry which is preliminary data.</text>
</comment>
<dbReference type="AlphaFoldDB" id="A0A7K1KMB0"/>
<organism evidence="1 2">
    <name type="scientific">Pseudodesulfovibrio alkaliphilus</name>
    <dbReference type="NCBI Taxonomy" id="2661613"/>
    <lineage>
        <taxon>Bacteria</taxon>
        <taxon>Pseudomonadati</taxon>
        <taxon>Thermodesulfobacteriota</taxon>
        <taxon>Desulfovibrionia</taxon>
        <taxon>Desulfovibrionales</taxon>
        <taxon>Desulfovibrionaceae</taxon>
    </lineage>
</organism>
<dbReference type="Proteomes" id="UP000461162">
    <property type="component" value="Unassembled WGS sequence"/>
</dbReference>
<dbReference type="EMBL" id="WODC01000003">
    <property type="protein sequence ID" value="MUM77147.1"/>
    <property type="molecule type" value="Genomic_DNA"/>
</dbReference>
<sequence length="75" mass="8264">MECRKTVEVEERNSQPQVRHCAVCFAPIGDSAAAARSQEGHHYCARCADAMFKAGALEGLRHDSQNRMPKHIPSA</sequence>